<dbReference type="InterPro" id="IPR045249">
    <property type="entry name" value="HARBI1-like"/>
</dbReference>
<dbReference type="Proteomes" id="UP001219525">
    <property type="component" value="Unassembled WGS sequence"/>
</dbReference>
<gene>
    <name evidence="2" type="ORF">GGX14DRAFT_303302</name>
</gene>
<protein>
    <recommendedName>
        <fullName evidence="1">DUF8040 domain-containing protein</fullName>
    </recommendedName>
</protein>
<evidence type="ECO:0000313" key="3">
    <source>
        <dbReference type="Proteomes" id="UP001219525"/>
    </source>
</evidence>
<feature type="domain" description="DUF8040" evidence="1">
    <location>
        <begin position="2"/>
        <end position="34"/>
    </location>
</feature>
<evidence type="ECO:0000259" key="1">
    <source>
        <dbReference type="Pfam" id="PF26138"/>
    </source>
</evidence>
<keyword evidence="3" id="KW-1185">Reference proteome</keyword>
<organism evidence="2 3">
    <name type="scientific">Mycena pura</name>
    <dbReference type="NCBI Taxonomy" id="153505"/>
    <lineage>
        <taxon>Eukaryota</taxon>
        <taxon>Fungi</taxon>
        <taxon>Dikarya</taxon>
        <taxon>Basidiomycota</taxon>
        <taxon>Agaricomycotina</taxon>
        <taxon>Agaricomycetes</taxon>
        <taxon>Agaricomycetidae</taxon>
        <taxon>Agaricales</taxon>
        <taxon>Marasmiineae</taxon>
        <taxon>Mycenaceae</taxon>
        <taxon>Mycena</taxon>
    </lineage>
</organism>
<dbReference type="InterPro" id="IPR058353">
    <property type="entry name" value="DUF8040"/>
</dbReference>
<dbReference type="PANTHER" id="PTHR22930:SF228">
    <property type="entry name" value="PROTEIN ALP1-LIKE"/>
    <property type="match status" value="1"/>
</dbReference>
<dbReference type="AlphaFoldDB" id="A0AAD6UWU9"/>
<accession>A0AAD6UWU9</accession>
<sequence length="93" mass="10606">CVTGLSIRHVGERFQHSNETISKYFRRVLHAIVSPPFYNHYVRLPSAGDPVPRPIRNNPKLFPFFEDAIGSMDGTHINCSPSAEDRQASRNRK</sequence>
<name>A0AAD6UWU9_9AGAR</name>
<dbReference type="Pfam" id="PF26138">
    <property type="entry name" value="DUF8040"/>
    <property type="match status" value="1"/>
</dbReference>
<dbReference type="PANTHER" id="PTHR22930">
    <property type="match status" value="1"/>
</dbReference>
<comment type="caution">
    <text evidence="2">The sequence shown here is derived from an EMBL/GenBank/DDBJ whole genome shotgun (WGS) entry which is preliminary data.</text>
</comment>
<evidence type="ECO:0000313" key="2">
    <source>
        <dbReference type="EMBL" id="KAJ7196952.1"/>
    </source>
</evidence>
<reference evidence="2" key="1">
    <citation type="submission" date="2023-03" db="EMBL/GenBank/DDBJ databases">
        <title>Massive genome expansion in bonnet fungi (Mycena s.s.) driven by repeated elements and novel gene families across ecological guilds.</title>
        <authorList>
            <consortium name="Lawrence Berkeley National Laboratory"/>
            <person name="Harder C.B."/>
            <person name="Miyauchi S."/>
            <person name="Viragh M."/>
            <person name="Kuo A."/>
            <person name="Thoen E."/>
            <person name="Andreopoulos B."/>
            <person name="Lu D."/>
            <person name="Skrede I."/>
            <person name="Drula E."/>
            <person name="Henrissat B."/>
            <person name="Morin E."/>
            <person name="Kohler A."/>
            <person name="Barry K."/>
            <person name="LaButti K."/>
            <person name="Morin E."/>
            <person name="Salamov A."/>
            <person name="Lipzen A."/>
            <person name="Mereny Z."/>
            <person name="Hegedus B."/>
            <person name="Baldrian P."/>
            <person name="Stursova M."/>
            <person name="Weitz H."/>
            <person name="Taylor A."/>
            <person name="Grigoriev I.V."/>
            <person name="Nagy L.G."/>
            <person name="Martin F."/>
            <person name="Kauserud H."/>
        </authorList>
    </citation>
    <scope>NUCLEOTIDE SEQUENCE</scope>
    <source>
        <strain evidence="2">9144</strain>
    </source>
</reference>
<feature type="non-terminal residue" evidence="2">
    <location>
        <position position="93"/>
    </location>
</feature>
<proteinExistence type="predicted"/>
<feature type="non-terminal residue" evidence="2">
    <location>
        <position position="1"/>
    </location>
</feature>
<dbReference type="EMBL" id="JARJCW010000080">
    <property type="protein sequence ID" value="KAJ7196952.1"/>
    <property type="molecule type" value="Genomic_DNA"/>
</dbReference>